<dbReference type="PANTHER" id="PTHR23100">
    <property type="entry name" value="ARGININE BIOSYNTHESIS BIFUNCTIONAL PROTEIN ARGJ"/>
    <property type="match status" value="1"/>
</dbReference>
<comment type="similarity">
    <text evidence="1 9">Belongs to the ArgJ family.</text>
</comment>
<evidence type="ECO:0000256" key="8">
    <source>
        <dbReference type="ARBA" id="ARBA00049439"/>
    </source>
</evidence>
<feature type="binding site" evidence="9">
    <location>
        <position position="449"/>
    </location>
    <ligand>
        <name>substrate</name>
    </ligand>
</feature>
<dbReference type="RefSeq" id="WP_165049551.1">
    <property type="nucleotide sequence ID" value="NZ_JAALFE010000008.1"/>
</dbReference>
<comment type="subunit">
    <text evidence="2 9">Heterotetramer of two alpha and two beta chains.</text>
</comment>
<name>A0A6M1U9N5_9RHOB</name>
<dbReference type="Gene3D" id="3.60.70.12">
    <property type="entry name" value="L-amino peptidase D-ALA esterase/amidase"/>
    <property type="match status" value="1"/>
</dbReference>
<dbReference type="NCBIfam" id="TIGR00120">
    <property type="entry name" value="ArgJ"/>
    <property type="match status" value="1"/>
</dbReference>
<comment type="subcellular location">
    <subcellularLocation>
        <location evidence="9">Cytoplasm</location>
    </subcellularLocation>
</comment>
<keyword evidence="5 9" id="KW-0808">Transferase</keyword>
<feature type="site" description="Involved in the stabilization of negative charge on the oxyanion by the formation of the oxyanion hole" evidence="9">
    <location>
        <position position="168"/>
    </location>
</feature>
<dbReference type="InterPro" id="IPR002813">
    <property type="entry name" value="Arg_biosynth_ArgJ"/>
</dbReference>
<dbReference type="InterPro" id="IPR016117">
    <property type="entry name" value="ArgJ-like_dom_sf"/>
</dbReference>
<dbReference type="InterPro" id="IPR042195">
    <property type="entry name" value="ArgJ_beta_C"/>
</dbReference>
<organism evidence="10 11">
    <name type="scientific">Paragemmobacter kunshanensis</name>
    <dbReference type="NCBI Taxonomy" id="2583234"/>
    <lineage>
        <taxon>Bacteria</taxon>
        <taxon>Pseudomonadati</taxon>
        <taxon>Pseudomonadota</taxon>
        <taxon>Alphaproteobacteria</taxon>
        <taxon>Rhodobacterales</taxon>
        <taxon>Paracoccaceae</taxon>
        <taxon>Paragemmobacter</taxon>
    </lineage>
</organism>
<dbReference type="EMBL" id="JAALFE010000008">
    <property type="protein sequence ID" value="NGQ91231.1"/>
    <property type="molecule type" value="Genomic_DNA"/>
</dbReference>
<reference evidence="10 11" key="1">
    <citation type="submission" date="2020-02" db="EMBL/GenBank/DDBJ databases">
        <title>Rhodobacter translucens sp. nov., a novel bacterium isolated from activated sludge.</title>
        <authorList>
            <person name="Liu J."/>
        </authorList>
    </citation>
    <scope>NUCLEOTIDE SEQUENCE [LARGE SCALE GENOMIC DNA]</scope>
    <source>
        <strain evidence="10 11">HX-7-19</strain>
    </source>
</reference>
<dbReference type="NCBIfam" id="NF003802">
    <property type="entry name" value="PRK05388.1"/>
    <property type="match status" value="1"/>
</dbReference>
<keyword evidence="6 9" id="KW-0068">Autocatalytic cleavage</keyword>
<keyword evidence="9" id="KW-0511">Multifunctional enzyme</keyword>
<feature type="binding site" evidence="9">
    <location>
        <position position="242"/>
    </location>
    <ligand>
        <name>substrate</name>
    </ligand>
</feature>
<gene>
    <name evidence="9 10" type="primary">argJ</name>
    <name evidence="10" type="ORF">G5V65_10005</name>
</gene>
<evidence type="ECO:0000313" key="11">
    <source>
        <dbReference type="Proteomes" id="UP000474758"/>
    </source>
</evidence>
<comment type="function">
    <text evidence="9">Catalyzes two activities which are involved in the cyclic version of arginine biosynthesis: the synthesis of N-acetylglutamate from glutamate and acetyl-CoA as the acetyl donor, and of ornithine by transacetylation between N(2)-acetylornithine and glutamate.</text>
</comment>
<evidence type="ECO:0000256" key="1">
    <source>
        <dbReference type="ARBA" id="ARBA00006774"/>
    </source>
</evidence>
<dbReference type="Gene3D" id="3.10.20.340">
    <property type="entry name" value="ArgJ beta chain, C-terminal domain"/>
    <property type="match status" value="1"/>
</dbReference>
<proteinExistence type="inferred from homology"/>
<feature type="binding site" evidence="9">
    <location>
        <position position="454"/>
    </location>
    <ligand>
        <name>substrate</name>
    </ligand>
</feature>
<evidence type="ECO:0000256" key="4">
    <source>
        <dbReference type="ARBA" id="ARBA00022605"/>
    </source>
</evidence>
<keyword evidence="4 9" id="KW-0028">Amino-acid biosynthesis</keyword>
<comment type="pathway">
    <text evidence="9">Amino-acid biosynthesis; L-arginine biosynthesis; N(2)-acetyl-L-ornithine from L-glutamate: step 1/4.</text>
</comment>
<feature type="active site" description="Nucleophile" evidence="9">
    <location>
        <position position="242"/>
    </location>
</feature>
<comment type="caution">
    <text evidence="10">The sequence shown here is derived from an EMBL/GenBank/DDBJ whole genome shotgun (WGS) entry which is preliminary data.</text>
</comment>
<dbReference type="GO" id="GO:0004042">
    <property type="term" value="F:L-glutamate N-acetyltransferase activity"/>
    <property type="evidence" value="ECO:0007669"/>
    <property type="project" value="UniProtKB-UniRule"/>
</dbReference>
<dbReference type="Proteomes" id="UP000474758">
    <property type="component" value="Unassembled WGS sequence"/>
</dbReference>
<dbReference type="FunFam" id="3.10.20.340:FF:000001">
    <property type="entry name" value="Arginine biosynthesis bifunctional protein ArgJ, chloroplastic"/>
    <property type="match status" value="1"/>
</dbReference>
<comment type="pathway">
    <text evidence="9">Amino-acid biosynthesis; L-arginine biosynthesis; L-ornithine and N-acetyl-L-glutamate from L-glutamate and N(2)-acetyl-L-ornithine (cyclic): step 1/1.</text>
</comment>
<feature type="binding site" evidence="9">
    <location>
        <position position="205"/>
    </location>
    <ligand>
        <name>substrate</name>
    </ligand>
</feature>
<dbReference type="Pfam" id="PF01960">
    <property type="entry name" value="ArgJ"/>
    <property type="match status" value="1"/>
</dbReference>
<dbReference type="GO" id="GO:0004358">
    <property type="term" value="F:L-glutamate N-acetyltransferase activity, acting on acetyl-L-ornithine as donor"/>
    <property type="evidence" value="ECO:0007669"/>
    <property type="project" value="UniProtKB-UniRule"/>
</dbReference>
<evidence type="ECO:0000313" key="10">
    <source>
        <dbReference type="EMBL" id="NGQ91231.1"/>
    </source>
</evidence>
<dbReference type="UniPathway" id="UPA00068">
    <property type="reaction ID" value="UER00106"/>
</dbReference>
<dbReference type="AlphaFoldDB" id="A0A6M1U9N5"/>
<keyword evidence="9" id="KW-0963">Cytoplasm</keyword>
<feature type="chain" id="PRO_5027181138" description="Arginine biosynthesis bifunctional protein ArgJ beta chain" evidence="9">
    <location>
        <begin position="242"/>
        <end position="454"/>
    </location>
</feature>
<keyword evidence="3 9" id="KW-0055">Arginine biosynthesis</keyword>
<dbReference type="SUPFAM" id="SSF56266">
    <property type="entry name" value="DmpA/ArgJ-like"/>
    <property type="match status" value="1"/>
</dbReference>
<dbReference type="GO" id="GO:0006526">
    <property type="term" value="P:L-arginine biosynthetic process"/>
    <property type="evidence" value="ECO:0007669"/>
    <property type="project" value="UniProtKB-UniRule"/>
</dbReference>
<feature type="binding site" evidence="9">
    <location>
        <position position="231"/>
    </location>
    <ligand>
        <name>substrate</name>
    </ligand>
</feature>
<dbReference type="EC" id="2.3.1.35" evidence="9"/>
<dbReference type="PANTHER" id="PTHR23100:SF0">
    <property type="entry name" value="ARGININE BIOSYNTHESIS BIFUNCTIONAL PROTEIN ARGJ, MITOCHONDRIAL"/>
    <property type="match status" value="1"/>
</dbReference>
<evidence type="ECO:0000256" key="2">
    <source>
        <dbReference type="ARBA" id="ARBA00011475"/>
    </source>
</evidence>
<dbReference type="GO" id="GO:0005737">
    <property type="term" value="C:cytoplasm"/>
    <property type="evidence" value="ECO:0007669"/>
    <property type="project" value="UniProtKB-SubCell"/>
</dbReference>
<feature type="site" description="Involved in the stabilization of negative charge on the oxyanion by the formation of the oxyanion hole" evidence="9">
    <location>
        <position position="169"/>
    </location>
</feature>
<evidence type="ECO:0000256" key="3">
    <source>
        <dbReference type="ARBA" id="ARBA00022571"/>
    </source>
</evidence>
<evidence type="ECO:0000256" key="6">
    <source>
        <dbReference type="ARBA" id="ARBA00022813"/>
    </source>
</evidence>
<dbReference type="GO" id="GO:0006592">
    <property type="term" value="P:ornithine biosynthetic process"/>
    <property type="evidence" value="ECO:0007669"/>
    <property type="project" value="TreeGrafter"/>
</dbReference>
<keyword evidence="11" id="KW-1185">Reference proteome</keyword>
<comment type="catalytic activity">
    <reaction evidence="8 9">
        <text>N(2)-acetyl-L-ornithine + L-glutamate = N-acetyl-L-glutamate + L-ornithine</text>
        <dbReference type="Rhea" id="RHEA:15349"/>
        <dbReference type="ChEBI" id="CHEBI:29985"/>
        <dbReference type="ChEBI" id="CHEBI:44337"/>
        <dbReference type="ChEBI" id="CHEBI:46911"/>
        <dbReference type="ChEBI" id="CHEBI:57805"/>
        <dbReference type="EC" id="2.3.1.35"/>
    </reaction>
</comment>
<dbReference type="HAMAP" id="MF_01106">
    <property type="entry name" value="ArgJ"/>
    <property type="match status" value="1"/>
</dbReference>
<feature type="binding site" evidence="9">
    <location>
        <position position="326"/>
    </location>
    <ligand>
        <name>substrate</name>
    </ligand>
</feature>
<evidence type="ECO:0000256" key="9">
    <source>
        <dbReference type="HAMAP-Rule" id="MF_01106"/>
    </source>
</evidence>
<evidence type="ECO:0000256" key="5">
    <source>
        <dbReference type="ARBA" id="ARBA00022679"/>
    </source>
</evidence>
<dbReference type="CDD" id="cd02152">
    <property type="entry name" value="OAT"/>
    <property type="match status" value="1"/>
</dbReference>
<sequence>MAKTDWKSEAKALKKKVRKLKARLMGQDVVAAAEGAAPAPVKKAKPVSPLAPAGGFPALPLIAGVEFAAVEAGVRYQNRKDVMLVRLAPDTAVAGVFTTSSTRSGCVRDCQAKLAMKVPAGAGAAIVVNSGNSNAFTGKVGDEAVAAVTGGVAEALGIPASRVFSSSTGVIGEPLPYEKITSKIPDLVDALREDAIEMAAHAMMTTDTFPKGAAATVQGEGGEIRIAGIAKGSGMIAPDMATMLVYIFTDARISASALQRMLSRNVGATFNSITVDSDTSTSDTLLVAATGQSAAAEVKGAVAKAFETALRGVMMNLAHQVIRDGEGATKFVEVRVTGARDDADAAKVAFAVANSPLVKTAIAGQDPNWGRIVAAIGKSGAEADRDRLTIRFGDILVAEKGWRNPAYREEDGAAYMLGEDLVIGVDLGLGKGKRSVWTCDLTNRYVEINADYRS</sequence>
<feature type="chain" id="PRO_5027181139" description="Arginine biosynthesis bifunctional protein ArgJ alpha chain" evidence="9">
    <location>
        <begin position="1"/>
        <end position="241"/>
    </location>
</feature>
<accession>A0A6M1U9N5</accession>
<dbReference type="EC" id="2.3.1.1" evidence="9"/>
<evidence type="ECO:0000256" key="7">
    <source>
        <dbReference type="ARBA" id="ARBA00023315"/>
    </source>
</evidence>
<comment type="catalytic activity">
    <reaction evidence="9">
        <text>L-glutamate + acetyl-CoA = N-acetyl-L-glutamate + CoA + H(+)</text>
        <dbReference type="Rhea" id="RHEA:24292"/>
        <dbReference type="ChEBI" id="CHEBI:15378"/>
        <dbReference type="ChEBI" id="CHEBI:29985"/>
        <dbReference type="ChEBI" id="CHEBI:44337"/>
        <dbReference type="ChEBI" id="CHEBI:57287"/>
        <dbReference type="ChEBI" id="CHEBI:57288"/>
        <dbReference type="EC" id="2.3.1.1"/>
    </reaction>
</comment>
<dbReference type="FunFam" id="3.60.70.12:FF:000001">
    <property type="entry name" value="Arginine biosynthesis bifunctional protein ArgJ, chloroplastic"/>
    <property type="match status" value="1"/>
</dbReference>
<feature type="site" description="Cleavage; by autolysis" evidence="9">
    <location>
        <begin position="241"/>
        <end position="242"/>
    </location>
</feature>
<keyword evidence="7 9" id="KW-0012">Acyltransferase</keyword>
<protein>
    <recommendedName>
        <fullName evidence="9">Arginine biosynthesis bifunctional protein ArgJ</fullName>
    </recommendedName>
    <domain>
        <recommendedName>
            <fullName evidence="9">Glutamate N-acetyltransferase</fullName>
            <ecNumber evidence="9">2.3.1.35</ecNumber>
        </recommendedName>
        <alternativeName>
            <fullName evidence="9">Ornithine acetyltransferase</fullName>
            <shortName evidence="9">OATase</shortName>
        </alternativeName>
        <alternativeName>
            <fullName evidence="9">Ornithine transacetylase</fullName>
        </alternativeName>
    </domain>
    <domain>
        <recommendedName>
            <fullName evidence="9">Amino-acid acetyltransferase</fullName>
            <ecNumber evidence="9">2.3.1.1</ecNumber>
        </recommendedName>
        <alternativeName>
            <fullName evidence="9">N-acetylglutamate synthase</fullName>
            <shortName evidence="9">AGSase</shortName>
        </alternativeName>
    </domain>
    <component>
        <recommendedName>
            <fullName evidence="9">Arginine biosynthesis bifunctional protein ArgJ alpha chain</fullName>
        </recommendedName>
    </component>
    <component>
        <recommendedName>
            <fullName evidence="9">Arginine biosynthesis bifunctional protein ArgJ beta chain</fullName>
        </recommendedName>
    </component>
</protein>